<accession>A0ABQ9K515</accession>
<sequence length="104" mass="11901">MSKRDYQTAFLSNKVKTANRTEQVKKHTLDSDEEDDIDEDNVLDADDIEGEEEGIARQEGEQKMTAFNMNEEMEEGHFDKDGHFIWSNGKKSGITGWTTLTGRK</sequence>
<name>A0ABQ9K515_9CUCU</name>
<dbReference type="EMBL" id="JAPWTJ010000030">
    <property type="protein sequence ID" value="KAJ8984637.1"/>
    <property type="molecule type" value="Genomic_DNA"/>
</dbReference>
<evidence type="ECO:0000313" key="1">
    <source>
        <dbReference type="EMBL" id="KAJ8984637.1"/>
    </source>
</evidence>
<protein>
    <submittedName>
        <fullName evidence="1">Uncharacterized protein</fullName>
    </submittedName>
</protein>
<dbReference type="InterPro" id="IPR039905">
    <property type="entry name" value="CD2BP2/Lin1"/>
</dbReference>
<organism evidence="1 2">
    <name type="scientific">Molorchus minor</name>
    <dbReference type="NCBI Taxonomy" id="1323400"/>
    <lineage>
        <taxon>Eukaryota</taxon>
        <taxon>Metazoa</taxon>
        <taxon>Ecdysozoa</taxon>
        <taxon>Arthropoda</taxon>
        <taxon>Hexapoda</taxon>
        <taxon>Insecta</taxon>
        <taxon>Pterygota</taxon>
        <taxon>Neoptera</taxon>
        <taxon>Endopterygota</taxon>
        <taxon>Coleoptera</taxon>
        <taxon>Polyphaga</taxon>
        <taxon>Cucujiformia</taxon>
        <taxon>Chrysomeloidea</taxon>
        <taxon>Cerambycidae</taxon>
        <taxon>Lamiinae</taxon>
        <taxon>Monochamini</taxon>
        <taxon>Molorchus</taxon>
    </lineage>
</organism>
<dbReference type="PANTHER" id="PTHR13138">
    <property type="entry name" value="PROTEIN LIN1"/>
    <property type="match status" value="1"/>
</dbReference>
<dbReference type="Proteomes" id="UP001162164">
    <property type="component" value="Unassembled WGS sequence"/>
</dbReference>
<comment type="caution">
    <text evidence="1">The sequence shown here is derived from an EMBL/GenBank/DDBJ whole genome shotgun (WGS) entry which is preliminary data.</text>
</comment>
<reference evidence="1" key="1">
    <citation type="journal article" date="2023" name="Insect Mol. Biol.">
        <title>Genome sequencing provides insights into the evolution of gene families encoding plant cell wall-degrading enzymes in longhorned beetles.</title>
        <authorList>
            <person name="Shin N.R."/>
            <person name="Okamura Y."/>
            <person name="Kirsch R."/>
            <person name="Pauchet Y."/>
        </authorList>
    </citation>
    <scope>NUCLEOTIDE SEQUENCE</scope>
    <source>
        <strain evidence="1">MMC_N1</strain>
    </source>
</reference>
<evidence type="ECO:0000313" key="2">
    <source>
        <dbReference type="Proteomes" id="UP001162164"/>
    </source>
</evidence>
<dbReference type="PANTHER" id="PTHR13138:SF3">
    <property type="entry name" value="CD2 ANTIGEN CYTOPLASMIC TAIL-BINDING PROTEIN 2"/>
    <property type="match status" value="1"/>
</dbReference>
<gene>
    <name evidence="1" type="ORF">NQ317_009865</name>
</gene>
<proteinExistence type="predicted"/>
<keyword evidence="2" id="KW-1185">Reference proteome</keyword>